<dbReference type="Proteomes" id="UP000494106">
    <property type="component" value="Unassembled WGS sequence"/>
</dbReference>
<dbReference type="EMBL" id="CADEBC010000123">
    <property type="protein sequence ID" value="CAB3222955.1"/>
    <property type="molecule type" value="Genomic_DNA"/>
</dbReference>
<proteinExistence type="predicted"/>
<dbReference type="InterPro" id="IPR018378">
    <property type="entry name" value="C-type_lectin_CS"/>
</dbReference>
<dbReference type="Pfam" id="PF00059">
    <property type="entry name" value="Lectin_C"/>
    <property type="match status" value="2"/>
</dbReference>
<name>A0A8S0YVL3_ARCPL</name>
<evidence type="ECO:0000313" key="4">
    <source>
        <dbReference type="EMBL" id="CAB3222955.1"/>
    </source>
</evidence>
<protein>
    <recommendedName>
        <fullName evidence="3">C-type lectin domain-containing protein</fullName>
    </recommendedName>
</protein>
<dbReference type="InterPro" id="IPR001304">
    <property type="entry name" value="C-type_lectin-like"/>
</dbReference>
<dbReference type="SUPFAM" id="SSF56436">
    <property type="entry name" value="C-type lectin-like"/>
    <property type="match status" value="2"/>
</dbReference>
<gene>
    <name evidence="4" type="ORF">APLA_LOCUS1381</name>
</gene>
<keyword evidence="1" id="KW-1015">Disulfide bond</keyword>
<evidence type="ECO:0000313" key="5">
    <source>
        <dbReference type="Proteomes" id="UP000494106"/>
    </source>
</evidence>
<dbReference type="PANTHER" id="PTHR22803">
    <property type="entry name" value="MANNOSE, PHOSPHOLIPASE, LECTIN RECEPTOR RELATED"/>
    <property type="match status" value="1"/>
</dbReference>
<organism evidence="4 5">
    <name type="scientific">Arctia plantaginis</name>
    <name type="common">Wood tiger moth</name>
    <name type="synonym">Phalaena plantaginis</name>
    <dbReference type="NCBI Taxonomy" id="874455"/>
    <lineage>
        <taxon>Eukaryota</taxon>
        <taxon>Metazoa</taxon>
        <taxon>Ecdysozoa</taxon>
        <taxon>Arthropoda</taxon>
        <taxon>Hexapoda</taxon>
        <taxon>Insecta</taxon>
        <taxon>Pterygota</taxon>
        <taxon>Neoptera</taxon>
        <taxon>Endopterygota</taxon>
        <taxon>Lepidoptera</taxon>
        <taxon>Glossata</taxon>
        <taxon>Ditrysia</taxon>
        <taxon>Noctuoidea</taxon>
        <taxon>Erebidae</taxon>
        <taxon>Arctiinae</taxon>
        <taxon>Arctia</taxon>
    </lineage>
</organism>
<accession>A0A8S0YVL3</accession>
<sequence length="341" mass="38587">MKSILKYSVLLFCFASLYGVKFRCDYRFTSLGWFKYQEIPATWYDARLQCQLEGGILASPTTAGIKSIMLESFCKPEIFTGIHATFSKGQYYSINGIPFTQIPHEWAPFEPDNKNNAVSCLALRSDGKFADVRCDEPRPYICYREHSNVDVNVCGTPDPEYHFESQTNKCYKFHTRPRTFTRAHFACSAEGGHLAIVNSEEESKVMSQIFAKHPGSTILGNFYKDVAFIGFHNWGESSDWTTIHGQSLKDAGFDRFSPSQPDNATLGEYCGSVLRNGLLNDLECEMHFLFICEKRPDYPAVCDNLQNETSHIRFCDNNVEDPEKQSRAGSTNIDIRSAGPV</sequence>
<dbReference type="Gene3D" id="3.10.100.10">
    <property type="entry name" value="Mannose-Binding Protein A, subunit A"/>
    <property type="match status" value="2"/>
</dbReference>
<dbReference type="CDD" id="cd00037">
    <property type="entry name" value="CLECT"/>
    <property type="match status" value="2"/>
</dbReference>
<dbReference type="OrthoDB" id="7357196at2759"/>
<dbReference type="SMART" id="SM00034">
    <property type="entry name" value="CLECT"/>
    <property type="match status" value="2"/>
</dbReference>
<evidence type="ECO:0000259" key="3">
    <source>
        <dbReference type="PROSITE" id="PS50041"/>
    </source>
</evidence>
<dbReference type="AlphaFoldDB" id="A0A8S0YVL3"/>
<keyword evidence="5" id="KW-1185">Reference proteome</keyword>
<feature type="domain" description="C-type lectin" evidence="3">
    <location>
        <begin position="166"/>
        <end position="293"/>
    </location>
</feature>
<evidence type="ECO:0000256" key="1">
    <source>
        <dbReference type="ARBA" id="ARBA00023157"/>
    </source>
</evidence>
<feature type="region of interest" description="Disordered" evidence="2">
    <location>
        <begin position="320"/>
        <end position="341"/>
    </location>
</feature>
<dbReference type="InterPro" id="IPR016187">
    <property type="entry name" value="CTDL_fold"/>
</dbReference>
<dbReference type="InterPro" id="IPR016186">
    <property type="entry name" value="C-type_lectin-like/link_sf"/>
</dbReference>
<dbReference type="PROSITE" id="PS00615">
    <property type="entry name" value="C_TYPE_LECTIN_1"/>
    <property type="match status" value="1"/>
</dbReference>
<comment type="caution">
    <text evidence="4">The sequence shown here is derived from an EMBL/GenBank/DDBJ whole genome shotgun (WGS) entry which is preliminary data.</text>
</comment>
<reference evidence="4 5" key="1">
    <citation type="submission" date="2020-04" db="EMBL/GenBank/DDBJ databases">
        <authorList>
            <person name="Wallbank WR R."/>
            <person name="Pardo Diaz C."/>
            <person name="Kozak K."/>
            <person name="Martin S."/>
            <person name="Jiggins C."/>
            <person name="Moest M."/>
            <person name="Warren A I."/>
            <person name="Byers J.R.P. K."/>
            <person name="Montejo-Kovacevich G."/>
            <person name="Yen C E."/>
        </authorList>
    </citation>
    <scope>NUCLEOTIDE SEQUENCE [LARGE SCALE GENOMIC DNA]</scope>
</reference>
<evidence type="ECO:0000256" key="2">
    <source>
        <dbReference type="SAM" id="MobiDB-lite"/>
    </source>
</evidence>
<feature type="domain" description="C-type lectin" evidence="3">
    <location>
        <begin position="34"/>
        <end position="143"/>
    </location>
</feature>
<dbReference type="InterPro" id="IPR050111">
    <property type="entry name" value="C-type_lectin/snaclec_domain"/>
</dbReference>
<dbReference type="PROSITE" id="PS50041">
    <property type="entry name" value="C_TYPE_LECTIN_2"/>
    <property type="match status" value="2"/>
</dbReference>